<evidence type="ECO:0000256" key="1">
    <source>
        <dbReference type="SAM" id="MobiDB-lite"/>
    </source>
</evidence>
<dbReference type="WBParaSite" id="maker-unitig_22465-snap-gene-0.1-mRNA-1">
    <property type="protein sequence ID" value="maker-unitig_22465-snap-gene-0.1-mRNA-1"/>
    <property type="gene ID" value="maker-unitig_22465-snap-gene-0.1"/>
</dbReference>
<protein>
    <submittedName>
        <fullName evidence="3">COPIIcoated_ERV domain-containing protein</fullName>
    </submittedName>
</protein>
<dbReference type="AlphaFoldDB" id="A0A1I8F743"/>
<evidence type="ECO:0000313" key="3">
    <source>
        <dbReference type="WBParaSite" id="maker-unitig_22465-snap-gene-0.1-mRNA-1"/>
    </source>
</evidence>
<accession>A0A1I8F743</accession>
<sequence length="183" mass="19978">RRAGSPPGAEQLNRGSDPANTLLGAVLPRLPGVAMRDGKLFEGEQESDGAEEKDHFVAMGPEYTYNGRHRVPVGSASPTFRLTTNRIHTSVYEQHLPKTTAADYQLRSTLLSLSSPVSQQQHRFDSTATRRRELSHSSPASELCCRWMPPSTTRFKAASCGFLTLLGGPRLAVGCRDLADQLS</sequence>
<dbReference type="Proteomes" id="UP000095280">
    <property type="component" value="Unplaced"/>
</dbReference>
<name>A0A1I8F743_9PLAT</name>
<organism evidence="2 3">
    <name type="scientific">Macrostomum lignano</name>
    <dbReference type="NCBI Taxonomy" id="282301"/>
    <lineage>
        <taxon>Eukaryota</taxon>
        <taxon>Metazoa</taxon>
        <taxon>Spiralia</taxon>
        <taxon>Lophotrochozoa</taxon>
        <taxon>Platyhelminthes</taxon>
        <taxon>Rhabditophora</taxon>
        <taxon>Macrostomorpha</taxon>
        <taxon>Macrostomida</taxon>
        <taxon>Macrostomidae</taxon>
        <taxon>Macrostomum</taxon>
    </lineage>
</organism>
<evidence type="ECO:0000313" key="2">
    <source>
        <dbReference type="Proteomes" id="UP000095280"/>
    </source>
</evidence>
<proteinExistence type="predicted"/>
<feature type="region of interest" description="Disordered" evidence="1">
    <location>
        <begin position="1"/>
        <end position="22"/>
    </location>
</feature>
<reference evidence="3" key="1">
    <citation type="submission" date="2016-11" db="UniProtKB">
        <authorList>
            <consortium name="WormBaseParasite"/>
        </authorList>
    </citation>
    <scope>IDENTIFICATION</scope>
</reference>
<keyword evidence="2" id="KW-1185">Reference proteome</keyword>